<keyword evidence="9" id="KW-0319">Glycerol metabolism</keyword>
<evidence type="ECO:0000313" key="17">
    <source>
        <dbReference type="EMBL" id="TIB38330.1"/>
    </source>
</evidence>
<sequence>MTSSSSSDKNNSVTSPLPSPSAFIQRLNSYSKHGFDIPEHIRVKFAPMSVPRHRRLQTAAVATWALILPISLSLFLICVSFPPLWPLLIPYLIWAFLFDDAPENGGRPKHWFRDSAVWRFFAEYYPVSCVVFYQNLTPSYVDRLVKAGFSFITLISLQEDELSSEKAYVFGYHPHGIIGMGALANFASNATGFSSLFPGITPHLLTLTANFQVPFYRDLLQAMGICSVTKRSCEHILRKGPGNAITIVVGGAAESLNAHPGTSDLILKKRLGFIKIAIREGADLVPVFSFGENDIYQQLSTEDGSNVHKLQKSFQRIFGFTLPLFHGRGIFNYNLGLMPYRHPIVSVVGRAIHVQQTANPSQEMMEDVQARYIDELMRIWDKYKDVYAANRTRELTLVD</sequence>
<comment type="pathway">
    <text evidence="3">Lipid metabolism.</text>
</comment>
<evidence type="ECO:0000256" key="12">
    <source>
        <dbReference type="ARBA" id="ARBA00023098"/>
    </source>
</evidence>
<comment type="similarity">
    <text evidence="4 16">Belongs to the diacylglycerol acyltransferase family.</text>
</comment>
<organism evidence="17 18">
    <name type="scientific">Wallemia ichthyophaga</name>
    <dbReference type="NCBI Taxonomy" id="245174"/>
    <lineage>
        <taxon>Eukaryota</taxon>
        <taxon>Fungi</taxon>
        <taxon>Dikarya</taxon>
        <taxon>Basidiomycota</taxon>
        <taxon>Wallemiomycotina</taxon>
        <taxon>Wallemiomycetes</taxon>
        <taxon>Wallemiales</taxon>
        <taxon>Wallemiaceae</taxon>
        <taxon>Wallemia</taxon>
    </lineage>
</organism>
<evidence type="ECO:0000256" key="14">
    <source>
        <dbReference type="ARBA" id="ARBA00023315"/>
    </source>
</evidence>
<dbReference type="GO" id="GO:0006071">
    <property type="term" value="P:glycerol metabolic process"/>
    <property type="evidence" value="ECO:0007669"/>
    <property type="project" value="UniProtKB-UniRule"/>
</dbReference>
<protein>
    <recommendedName>
        <fullName evidence="5 16">Diacylglycerol O-acyltransferase</fullName>
        <ecNumber evidence="5 16">2.3.1.20</ecNumber>
    </recommendedName>
</protein>
<comment type="function">
    <text evidence="16">Catalyzes the terminal and only committed step in triacylglycerol synthesis by using diacylglycerol and fatty acyl CoA as substrates.</text>
</comment>
<comment type="caution">
    <text evidence="17">The sequence shown here is derived from an EMBL/GenBank/DDBJ whole genome shotgun (WGS) entry which is preliminary data.</text>
</comment>
<dbReference type="Pfam" id="PF03982">
    <property type="entry name" value="DAGAT"/>
    <property type="match status" value="2"/>
</dbReference>
<dbReference type="GO" id="GO:0019432">
    <property type="term" value="P:triglyceride biosynthetic process"/>
    <property type="evidence" value="ECO:0007669"/>
    <property type="project" value="UniProtKB-UniRule"/>
</dbReference>
<dbReference type="GO" id="GO:0005789">
    <property type="term" value="C:endoplasmic reticulum membrane"/>
    <property type="evidence" value="ECO:0007669"/>
    <property type="project" value="UniProtKB-SubCell"/>
</dbReference>
<dbReference type="GO" id="GO:0004144">
    <property type="term" value="F:diacylglycerol O-acyltransferase activity"/>
    <property type="evidence" value="ECO:0007669"/>
    <property type="project" value="UniProtKB-UniRule"/>
</dbReference>
<evidence type="ECO:0000313" key="18">
    <source>
        <dbReference type="Proteomes" id="UP000310689"/>
    </source>
</evidence>
<accession>A0A4T0J6B1</accession>
<evidence type="ECO:0000256" key="11">
    <source>
        <dbReference type="ARBA" id="ARBA00022989"/>
    </source>
</evidence>
<evidence type="ECO:0000256" key="13">
    <source>
        <dbReference type="ARBA" id="ARBA00023136"/>
    </source>
</evidence>
<evidence type="ECO:0000256" key="15">
    <source>
        <dbReference type="ARBA" id="ARBA00048109"/>
    </source>
</evidence>
<dbReference type="AlphaFoldDB" id="A0A4T0J6B1"/>
<comment type="catalytic activity">
    <reaction evidence="15 16">
        <text>an acyl-CoA + a 1,2-diacyl-sn-glycerol = a triacyl-sn-glycerol + CoA</text>
        <dbReference type="Rhea" id="RHEA:10868"/>
        <dbReference type="ChEBI" id="CHEBI:17815"/>
        <dbReference type="ChEBI" id="CHEBI:57287"/>
        <dbReference type="ChEBI" id="CHEBI:58342"/>
        <dbReference type="ChEBI" id="CHEBI:64615"/>
        <dbReference type="EC" id="2.3.1.20"/>
    </reaction>
</comment>
<dbReference type="InterPro" id="IPR007130">
    <property type="entry name" value="DAGAT"/>
</dbReference>
<evidence type="ECO:0000256" key="6">
    <source>
        <dbReference type="ARBA" id="ARBA00022516"/>
    </source>
</evidence>
<evidence type="ECO:0000256" key="1">
    <source>
        <dbReference type="ARBA" id="ARBA00004477"/>
    </source>
</evidence>
<comment type="caution">
    <text evidence="16">Lacks conserved residue(s) required for the propagation of feature annotation.</text>
</comment>
<keyword evidence="10 16" id="KW-0256">Endoplasmic reticulum</keyword>
<dbReference type="PANTHER" id="PTHR12317:SF0">
    <property type="entry name" value="ACYLTRANSFERASE"/>
    <property type="match status" value="1"/>
</dbReference>
<comment type="subcellular location">
    <subcellularLocation>
        <location evidence="1 16">Endoplasmic reticulum membrane</location>
        <topology evidence="1 16">Multi-pass membrane protein</topology>
    </subcellularLocation>
</comment>
<keyword evidence="6 16" id="KW-0444">Lipid biosynthesis</keyword>
<keyword evidence="14 16" id="KW-0012">Acyltransferase</keyword>
<reference evidence="17 18" key="1">
    <citation type="submission" date="2019-03" db="EMBL/GenBank/DDBJ databases">
        <title>Sequencing 23 genomes of Wallemia ichthyophaga.</title>
        <authorList>
            <person name="Gostincar C."/>
        </authorList>
    </citation>
    <scope>NUCLEOTIDE SEQUENCE [LARGE SCALE GENOMIC DNA]</scope>
    <source>
        <strain evidence="17 18">EXF-6200</strain>
    </source>
</reference>
<evidence type="ECO:0000256" key="8">
    <source>
        <dbReference type="ARBA" id="ARBA00022692"/>
    </source>
</evidence>
<keyword evidence="11 16" id="KW-1133">Transmembrane helix</keyword>
<dbReference type="Proteomes" id="UP000310689">
    <property type="component" value="Unassembled WGS sequence"/>
</dbReference>
<keyword evidence="8 16" id="KW-0812">Transmembrane</keyword>
<dbReference type="EMBL" id="SPOI01000065">
    <property type="protein sequence ID" value="TIB38330.1"/>
    <property type="molecule type" value="Genomic_DNA"/>
</dbReference>
<keyword evidence="7" id="KW-0808">Transferase</keyword>
<evidence type="ECO:0000256" key="4">
    <source>
        <dbReference type="ARBA" id="ARBA00005420"/>
    </source>
</evidence>
<gene>
    <name evidence="17" type="ORF">E3P86_01702</name>
</gene>
<feature type="transmembrane region" description="Helical" evidence="16">
    <location>
        <begin position="58"/>
        <end position="77"/>
    </location>
</feature>
<evidence type="ECO:0000256" key="9">
    <source>
        <dbReference type="ARBA" id="ARBA00022798"/>
    </source>
</evidence>
<evidence type="ECO:0000256" key="7">
    <source>
        <dbReference type="ARBA" id="ARBA00022679"/>
    </source>
</evidence>
<keyword evidence="12 16" id="KW-0443">Lipid metabolism</keyword>
<evidence type="ECO:0000256" key="5">
    <source>
        <dbReference type="ARBA" id="ARBA00013244"/>
    </source>
</evidence>
<evidence type="ECO:0000256" key="16">
    <source>
        <dbReference type="RuleBase" id="RU367023"/>
    </source>
</evidence>
<dbReference type="CDD" id="cd07987">
    <property type="entry name" value="LPLAT_MGAT-like"/>
    <property type="match status" value="1"/>
</dbReference>
<comment type="pathway">
    <text evidence="2 16">Glycerolipid metabolism; triacylglycerol biosynthesis.</text>
</comment>
<dbReference type="EC" id="2.3.1.20" evidence="5 16"/>
<proteinExistence type="inferred from homology"/>
<evidence type="ECO:0000256" key="3">
    <source>
        <dbReference type="ARBA" id="ARBA00005189"/>
    </source>
</evidence>
<dbReference type="PANTHER" id="PTHR12317">
    <property type="entry name" value="DIACYLGLYCEROL O-ACYLTRANSFERASE"/>
    <property type="match status" value="1"/>
</dbReference>
<evidence type="ECO:0000256" key="2">
    <source>
        <dbReference type="ARBA" id="ARBA00004771"/>
    </source>
</evidence>
<name>A0A4T0J6B1_WALIC</name>
<evidence type="ECO:0000256" key="10">
    <source>
        <dbReference type="ARBA" id="ARBA00022824"/>
    </source>
</evidence>
<keyword evidence="13 16" id="KW-0472">Membrane</keyword>
<dbReference type="UniPathway" id="UPA00282"/>